<evidence type="ECO:0000259" key="10">
    <source>
        <dbReference type="PROSITE" id="PS50008"/>
    </source>
</evidence>
<dbReference type="InterPro" id="IPR011993">
    <property type="entry name" value="PH-like_dom_sf"/>
</dbReference>
<dbReference type="PROSITE" id="PS00018">
    <property type="entry name" value="EF_HAND_1"/>
    <property type="match status" value="2"/>
</dbReference>
<accession>G4TF21</accession>
<feature type="region of interest" description="Disordered" evidence="8">
    <location>
        <begin position="91"/>
        <end position="320"/>
    </location>
</feature>
<keyword evidence="3" id="KW-0106">Calcium</keyword>
<dbReference type="GO" id="GO:0051209">
    <property type="term" value="P:release of sequestered calcium ion into cytosol"/>
    <property type="evidence" value="ECO:0007669"/>
    <property type="project" value="TreeGrafter"/>
</dbReference>
<dbReference type="CDD" id="cd00275">
    <property type="entry name" value="C2_PLC_like"/>
    <property type="match status" value="1"/>
</dbReference>
<evidence type="ECO:0000256" key="1">
    <source>
        <dbReference type="ARBA" id="ARBA00012368"/>
    </source>
</evidence>
<dbReference type="PRINTS" id="PR00390">
    <property type="entry name" value="PHPHLIPASEC"/>
</dbReference>
<dbReference type="InterPro" id="IPR000909">
    <property type="entry name" value="PLipase_C_PInositol-sp_X_dom"/>
</dbReference>
<dbReference type="Pfam" id="PF13499">
    <property type="entry name" value="EF-hand_7"/>
    <property type="match status" value="1"/>
</dbReference>
<dbReference type="Proteomes" id="UP000007148">
    <property type="component" value="Unassembled WGS sequence"/>
</dbReference>
<evidence type="ECO:0000256" key="3">
    <source>
        <dbReference type="ARBA" id="ARBA00022837"/>
    </source>
</evidence>
<dbReference type="PROSITE" id="PS50008">
    <property type="entry name" value="PIPLC_Y_DOMAIN"/>
    <property type="match status" value="1"/>
</dbReference>
<evidence type="ECO:0000259" key="11">
    <source>
        <dbReference type="PROSITE" id="PS50222"/>
    </source>
</evidence>
<feature type="compositionally biased region" description="Basic residues" evidence="8">
    <location>
        <begin position="602"/>
        <end position="617"/>
    </location>
</feature>
<evidence type="ECO:0000256" key="6">
    <source>
        <dbReference type="ARBA" id="ARBA00023224"/>
    </source>
</evidence>
<gene>
    <name evidence="12" type="ORF">PIIN_03854</name>
</gene>
<dbReference type="PROSITE" id="PS50004">
    <property type="entry name" value="C2"/>
    <property type="match status" value="1"/>
</dbReference>
<feature type="region of interest" description="Disordered" evidence="8">
    <location>
        <begin position="570"/>
        <end position="629"/>
    </location>
</feature>
<feature type="domain" description="C2" evidence="9">
    <location>
        <begin position="1199"/>
        <end position="1394"/>
    </location>
</feature>
<dbReference type="HOGENOM" id="CLU_002738_1_2_1"/>
<evidence type="ECO:0000256" key="7">
    <source>
        <dbReference type="RuleBase" id="RU361133"/>
    </source>
</evidence>
<dbReference type="OrthoDB" id="269822at2759"/>
<dbReference type="InterPro" id="IPR002048">
    <property type="entry name" value="EF_hand_dom"/>
</dbReference>
<dbReference type="STRING" id="1109443.G4TF21"/>
<dbReference type="GO" id="GO:0004435">
    <property type="term" value="F:phosphatidylinositol-4,5-bisphosphate phospholipase C activity"/>
    <property type="evidence" value="ECO:0007669"/>
    <property type="project" value="UniProtKB-EC"/>
</dbReference>
<keyword evidence="13" id="KW-1185">Reference proteome</keyword>
<dbReference type="SMART" id="SM00239">
    <property type="entry name" value="C2"/>
    <property type="match status" value="1"/>
</dbReference>
<dbReference type="PROSITE" id="PS50007">
    <property type="entry name" value="PIPLC_X_DOMAIN"/>
    <property type="match status" value="1"/>
</dbReference>
<evidence type="ECO:0000313" key="12">
    <source>
        <dbReference type="EMBL" id="CCA69914.1"/>
    </source>
</evidence>
<organism evidence="12 13">
    <name type="scientific">Serendipita indica (strain DSM 11827)</name>
    <name type="common">Root endophyte fungus</name>
    <name type="synonym">Piriformospora indica</name>
    <dbReference type="NCBI Taxonomy" id="1109443"/>
    <lineage>
        <taxon>Eukaryota</taxon>
        <taxon>Fungi</taxon>
        <taxon>Dikarya</taxon>
        <taxon>Basidiomycota</taxon>
        <taxon>Agaricomycotina</taxon>
        <taxon>Agaricomycetes</taxon>
        <taxon>Sebacinales</taxon>
        <taxon>Serendipitaceae</taxon>
        <taxon>Serendipita</taxon>
    </lineage>
</organism>
<dbReference type="OMA" id="VPQITHG"/>
<dbReference type="InterPro" id="IPR011992">
    <property type="entry name" value="EF-hand-dom_pair"/>
</dbReference>
<keyword evidence="6" id="KW-0807">Transducer</keyword>
<reference evidence="12 13" key="1">
    <citation type="journal article" date="2011" name="PLoS Pathog.">
        <title>Endophytic Life Strategies Decoded by Genome and Transcriptome Analyses of the Mutualistic Root Symbiont Piriformospora indica.</title>
        <authorList>
            <person name="Zuccaro A."/>
            <person name="Lahrmann U."/>
            <person name="Guldener U."/>
            <person name="Langen G."/>
            <person name="Pfiffi S."/>
            <person name="Biedenkopf D."/>
            <person name="Wong P."/>
            <person name="Samans B."/>
            <person name="Grimm C."/>
            <person name="Basiewicz M."/>
            <person name="Murat C."/>
            <person name="Martin F."/>
            <person name="Kogel K.H."/>
        </authorList>
    </citation>
    <scope>NUCLEOTIDE SEQUENCE [LARGE SCALE GENOMIC DNA]</scope>
    <source>
        <strain evidence="12 13">DSM 11827</strain>
    </source>
</reference>
<dbReference type="FunCoup" id="G4TF21">
    <property type="interactions" value="117"/>
</dbReference>
<dbReference type="InterPro" id="IPR017946">
    <property type="entry name" value="PLC-like_Pdiesterase_TIM-brl"/>
</dbReference>
<dbReference type="SUPFAM" id="SSF50729">
    <property type="entry name" value="PH domain-like"/>
    <property type="match status" value="1"/>
</dbReference>
<dbReference type="Pfam" id="PF00168">
    <property type="entry name" value="C2"/>
    <property type="match status" value="1"/>
</dbReference>
<dbReference type="Pfam" id="PF00388">
    <property type="entry name" value="PI-PLC-X"/>
    <property type="match status" value="1"/>
</dbReference>
<dbReference type="Pfam" id="PF00387">
    <property type="entry name" value="PI-PLC-Y"/>
    <property type="match status" value="1"/>
</dbReference>
<dbReference type="PANTHER" id="PTHR10336">
    <property type="entry name" value="PHOSPHOINOSITIDE-SPECIFIC PHOSPHOLIPASE C FAMILY PROTEIN"/>
    <property type="match status" value="1"/>
</dbReference>
<dbReference type="CDD" id="cd08558">
    <property type="entry name" value="PI-PLCc_eukaryota"/>
    <property type="match status" value="1"/>
</dbReference>
<dbReference type="SUPFAM" id="SSF47473">
    <property type="entry name" value="EF-hand"/>
    <property type="match status" value="1"/>
</dbReference>
<evidence type="ECO:0000313" key="13">
    <source>
        <dbReference type="Proteomes" id="UP000007148"/>
    </source>
</evidence>
<dbReference type="Gene3D" id="2.30.29.30">
    <property type="entry name" value="Pleckstrin-homology domain (PH domain)/Phosphotyrosine-binding domain (PTB)"/>
    <property type="match status" value="1"/>
</dbReference>
<dbReference type="SUPFAM" id="SSF51695">
    <property type="entry name" value="PLC-like phosphodiesterases"/>
    <property type="match status" value="1"/>
</dbReference>
<name>G4TF21_SERID</name>
<feature type="compositionally biased region" description="Polar residues" evidence="8">
    <location>
        <begin position="1"/>
        <end position="18"/>
    </location>
</feature>
<dbReference type="SMART" id="SM00148">
    <property type="entry name" value="PLCXc"/>
    <property type="match status" value="1"/>
</dbReference>
<evidence type="ECO:0000256" key="8">
    <source>
        <dbReference type="SAM" id="MobiDB-lite"/>
    </source>
</evidence>
<dbReference type="PROSITE" id="PS50222">
    <property type="entry name" value="EF_HAND_2"/>
    <property type="match status" value="1"/>
</dbReference>
<feature type="region of interest" description="Disordered" evidence="8">
    <location>
        <begin position="985"/>
        <end position="1012"/>
    </location>
</feature>
<dbReference type="CDD" id="cd16207">
    <property type="entry name" value="EFh_ScPlc1p_like"/>
    <property type="match status" value="1"/>
</dbReference>
<feature type="compositionally biased region" description="Basic and acidic residues" evidence="8">
    <location>
        <begin position="178"/>
        <end position="207"/>
    </location>
</feature>
<dbReference type="GO" id="GO:0016042">
    <property type="term" value="P:lipid catabolic process"/>
    <property type="evidence" value="ECO:0007669"/>
    <property type="project" value="UniProtKB-KW"/>
</dbReference>
<dbReference type="GO" id="GO:0005509">
    <property type="term" value="F:calcium ion binding"/>
    <property type="evidence" value="ECO:0007669"/>
    <property type="project" value="InterPro"/>
</dbReference>
<keyword evidence="5 7" id="KW-0443">Lipid metabolism</keyword>
<dbReference type="EC" id="3.1.4.11" evidence="1 7"/>
<proteinExistence type="predicted"/>
<dbReference type="Gene3D" id="1.10.238.10">
    <property type="entry name" value="EF-hand"/>
    <property type="match status" value="2"/>
</dbReference>
<sequence length="1416" mass="157208">MESTNQQISTPSNSSIPVESQGLLVVPEGTNSTPQIPPTSDVNKDDTISGNGVRLDVPSKDGADAQSLSSLQSAPPSAWNLHRASSFVTGSEAGLSGVSKDKSSSNMYLAGPIDGENALVVDDADREDTTTPTQRGGRRSSNVGGSMIRRRSSSAKKALGSAIGSIKRHMGFGKRASHSPEKRDRNEVSVKTGERSESRSPEGRVEESTNSLNKPEVPTASSSQHSDTGGADGIKRRPSFRESIRAKRESFRRLGRKTPAPDTFAFGSVTRFPQKHRDEGMEDEVDRDALQGANASTALFASPTDITDDDPAGVHNAISNGGIDQVEKVLYPGSLRPPVRHTVSAPASSGASSLHSGKSKSPKHAMSVLPSSHDARQLRTDHDRPTKLPTPSLLATSSPRSKSPELENLNSFAQKATISDQSGHNESLEALEVIHDLEDMAIPDKWINGSIMLKVADREAKRRGVRLDPEQGLLLWEAKKGGIIMVQNIKEIRTGPDTRFYREQFKQPVEFEDRWLTISYLVDGKYKTLHLVALTQDDFRSFYRALVRLRALRAALLSLPAPPELTMPAENPDFKLIPSSPITHSGHEHKHHHLPRISTGISRHRRSHSQRSSKSHGNHGPQRNLTQEQQQTLWERHQWKAADMSGDRRLDFKEVERMAHKLSLGIGHAELRRLFDEVDVSGNGSLDFEEFRLFWKQRRYRRELVHLFKKLMSGDEQLPVGRKVDDGVEGLTREVFAKFIREQQKEKRSSDDIESLFLRYATEVSQPEAHKGKASQSTTPSTPTHVITLEGFTMYLMSSDNSAFTDQHLGVYQDMTRPLPEYYISSSHNTYLVGHQLIGESTIEGYIRVLLNSCRSVEIDIWDGDKEPVITHGGTLTSKVPLRAICEVIAKNAFSTSCYPVIISAEVHCGVQQQDKIAEIMKECFGDMLVDRRLDSSPIDEALESLPSPEMLKYKILLKTKNPLLSRASSNMVDIKSDVTGAIETDGGTETAITSDPESYPRERGGSFSIRKGRRRSSISFKPVPTSMPPEGNDYVMVGSPKNTMLALPGSPPADPPPKVKGFSMALASLLIYTVGVKCRGINKKETYAVEHMFSLSEKKVDKMLKQGSLYYSGVTEEDGEHPAHDAWGGMLDLIKHSQTHLVRIYPKGTRLSSTNYLPHRYWAAGAQLVALNWQTSDLGSMINHTMFQRNGKSGYVLKPACLRWKDKKTKDLITARKSYNLRIKVISGQQIPRPRDKDGREIVDRSTMDPYVQIAVYVPDWPGGSEKQFSVTSSGDVQQVAASSSPPRTTNPMRRLSTDATIMPKSSYVLQPGSTPAEVVRKQTSIVKNNGFNPIWDEQLDMKFEVAGDMLDLVFIRFLVRDEDDDEDDQPLAMHCASLGSLKQGYRHLPLHDQQMSQYLFATLFVHIDLQELSP</sequence>
<dbReference type="InterPro" id="IPR000008">
    <property type="entry name" value="C2_dom"/>
</dbReference>
<feature type="compositionally biased region" description="Polar residues" evidence="8">
    <location>
        <begin position="208"/>
        <end position="227"/>
    </location>
</feature>
<feature type="region of interest" description="Disordered" evidence="8">
    <location>
        <begin position="1"/>
        <end position="79"/>
    </location>
</feature>
<dbReference type="InterPro" id="IPR035892">
    <property type="entry name" value="C2_domain_sf"/>
</dbReference>
<dbReference type="SMART" id="SM00149">
    <property type="entry name" value="PLCYc"/>
    <property type="match status" value="1"/>
</dbReference>
<dbReference type="InterPro" id="IPR001711">
    <property type="entry name" value="PLipase_C_Pinositol-sp_Y"/>
</dbReference>
<dbReference type="Gene3D" id="2.60.40.150">
    <property type="entry name" value="C2 domain"/>
    <property type="match status" value="1"/>
</dbReference>
<dbReference type="InterPro" id="IPR001192">
    <property type="entry name" value="PI-PLC_fam"/>
</dbReference>
<evidence type="ECO:0000259" key="9">
    <source>
        <dbReference type="PROSITE" id="PS50004"/>
    </source>
</evidence>
<dbReference type="InParanoid" id="G4TF21"/>
<dbReference type="GO" id="GO:0048015">
    <property type="term" value="P:phosphatidylinositol-mediated signaling"/>
    <property type="evidence" value="ECO:0007669"/>
    <property type="project" value="TreeGrafter"/>
</dbReference>
<feature type="compositionally biased region" description="Low complexity" evidence="8">
    <location>
        <begin position="65"/>
        <end position="78"/>
    </location>
</feature>
<dbReference type="eggNOG" id="KOG0169">
    <property type="taxonomic scope" value="Eukaryota"/>
</dbReference>
<dbReference type="EMBL" id="CAFZ01000067">
    <property type="protein sequence ID" value="CCA69914.1"/>
    <property type="molecule type" value="Genomic_DNA"/>
</dbReference>
<feature type="compositionally biased region" description="Low complexity" evidence="8">
    <location>
        <begin position="344"/>
        <end position="356"/>
    </location>
</feature>
<feature type="compositionally biased region" description="Basic and acidic residues" evidence="8">
    <location>
        <begin position="373"/>
        <end position="386"/>
    </location>
</feature>
<comment type="caution">
    <text evidence="12">The sequence shown here is derived from an EMBL/GenBank/DDBJ whole genome shotgun (WGS) entry which is preliminary data.</text>
</comment>
<dbReference type="SMART" id="SM00054">
    <property type="entry name" value="EFh"/>
    <property type="match status" value="2"/>
</dbReference>
<feature type="compositionally biased region" description="Basic and acidic residues" evidence="8">
    <location>
        <begin position="233"/>
        <end position="252"/>
    </location>
</feature>
<feature type="domain" description="EF-hand" evidence="11">
    <location>
        <begin position="666"/>
        <end position="701"/>
    </location>
</feature>
<protein>
    <recommendedName>
        <fullName evidence="1 7">Phosphoinositide phospholipase C</fullName>
        <ecNumber evidence="1 7">3.1.4.11</ecNumber>
    </recommendedName>
</protein>
<dbReference type="CDD" id="cd13360">
    <property type="entry name" value="PH_PLC_fungal"/>
    <property type="match status" value="1"/>
</dbReference>
<keyword evidence="4 7" id="KW-0442">Lipid degradation</keyword>
<evidence type="ECO:0000256" key="2">
    <source>
        <dbReference type="ARBA" id="ARBA00022801"/>
    </source>
</evidence>
<dbReference type="Gene3D" id="3.20.20.190">
    <property type="entry name" value="Phosphatidylinositol (PI) phosphodiesterase"/>
    <property type="match status" value="1"/>
</dbReference>
<feature type="domain" description="PI-PLC Y-box" evidence="10">
    <location>
        <begin position="1067"/>
        <end position="1204"/>
    </location>
</feature>
<dbReference type="InterPro" id="IPR018247">
    <property type="entry name" value="EF_Hand_1_Ca_BS"/>
</dbReference>
<dbReference type="PANTHER" id="PTHR10336:SF36">
    <property type="entry name" value="1-PHOSPHATIDYLINOSITOL 4,5-BISPHOSPHATE PHOSPHODIESTERASE BETA-4"/>
    <property type="match status" value="1"/>
</dbReference>
<evidence type="ECO:0000256" key="4">
    <source>
        <dbReference type="ARBA" id="ARBA00022963"/>
    </source>
</evidence>
<comment type="catalytic activity">
    <reaction evidence="7">
        <text>a 1,2-diacyl-sn-glycero-3-phospho-(1D-myo-inositol-4,5-bisphosphate) + H2O = 1D-myo-inositol 1,4,5-trisphosphate + a 1,2-diacyl-sn-glycerol + H(+)</text>
        <dbReference type="Rhea" id="RHEA:33179"/>
        <dbReference type="ChEBI" id="CHEBI:15377"/>
        <dbReference type="ChEBI" id="CHEBI:15378"/>
        <dbReference type="ChEBI" id="CHEBI:17815"/>
        <dbReference type="ChEBI" id="CHEBI:58456"/>
        <dbReference type="ChEBI" id="CHEBI:203600"/>
        <dbReference type="EC" id="3.1.4.11"/>
    </reaction>
</comment>
<dbReference type="InterPro" id="IPR037755">
    <property type="entry name" value="Plc1_PH"/>
</dbReference>
<feature type="compositionally biased region" description="Basic residues" evidence="8">
    <location>
        <begin position="166"/>
        <end position="177"/>
    </location>
</feature>
<feature type="compositionally biased region" description="Polar residues" evidence="8">
    <location>
        <begin position="29"/>
        <end position="41"/>
    </location>
</feature>
<feature type="region of interest" description="Disordered" evidence="8">
    <location>
        <begin position="335"/>
        <end position="406"/>
    </location>
</feature>
<dbReference type="SUPFAM" id="SSF49562">
    <property type="entry name" value="C2 domain (Calcium/lipid-binding domain, CaLB)"/>
    <property type="match status" value="1"/>
</dbReference>
<keyword evidence="2 7" id="KW-0378">Hydrolase</keyword>
<evidence type="ECO:0000256" key="5">
    <source>
        <dbReference type="ARBA" id="ARBA00023098"/>
    </source>
</evidence>